<dbReference type="Gene3D" id="1.20.120.350">
    <property type="entry name" value="Voltage-gated potassium channels. Chain C"/>
    <property type="match status" value="1"/>
</dbReference>
<evidence type="ECO:0000256" key="3">
    <source>
        <dbReference type="ARBA" id="ARBA00022538"/>
    </source>
</evidence>
<keyword evidence="11 14" id="KW-0407">Ion channel</keyword>
<feature type="domain" description="Ion transport" evidence="13">
    <location>
        <begin position="24"/>
        <end position="242"/>
    </location>
</feature>
<evidence type="ECO:0000256" key="12">
    <source>
        <dbReference type="SAM" id="Phobius"/>
    </source>
</evidence>
<evidence type="ECO:0000256" key="1">
    <source>
        <dbReference type="ARBA" id="ARBA00004141"/>
    </source>
</evidence>
<evidence type="ECO:0000256" key="6">
    <source>
        <dbReference type="ARBA" id="ARBA00022882"/>
    </source>
</evidence>
<dbReference type="PANTHER" id="PTHR11537">
    <property type="entry name" value="VOLTAGE-GATED POTASSIUM CHANNEL"/>
    <property type="match status" value="1"/>
</dbReference>
<reference evidence="14 15" key="1">
    <citation type="journal article" date="2015" name="Sci. Rep.">
        <title>A comparative genomics and reductive dehalogenase gene transcription study of two chloroethene-respiring bacteria, Dehalococcoides mccartyi strains MB and 11a.</title>
        <authorList>
            <person name="Low A."/>
            <person name="Shen Z."/>
            <person name="Cheng D."/>
            <person name="Rogers M.J."/>
            <person name="Lee P.K."/>
            <person name="He J."/>
        </authorList>
    </citation>
    <scope>NUCLEOTIDE SEQUENCE [LARGE SCALE GENOMIC DNA]</scope>
    <source>
        <strain evidence="14 15">MB</strain>
    </source>
</reference>
<keyword evidence="7" id="KW-0630">Potassium</keyword>
<keyword evidence="6" id="KW-0851">Voltage-gated channel</keyword>
<dbReference type="PATRIC" id="fig|61435.5.peg.407"/>
<comment type="subcellular location">
    <subcellularLocation>
        <location evidence="1">Membrane</location>
        <topology evidence="1">Multi-pass membrane protein</topology>
    </subcellularLocation>
</comment>
<keyword evidence="10 12" id="KW-0472">Membrane</keyword>
<dbReference type="EMBL" id="JGYD01000010">
    <property type="protein sequence ID" value="KSV18775.1"/>
    <property type="molecule type" value="Genomic_DNA"/>
</dbReference>
<evidence type="ECO:0000256" key="11">
    <source>
        <dbReference type="ARBA" id="ARBA00023303"/>
    </source>
</evidence>
<gene>
    <name evidence="14" type="ORF">DA01_02010</name>
</gene>
<keyword evidence="8 12" id="KW-1133">Transmembrane helix</keyword>
<dbReference type="OrthoDB" id="9785285at2"/>
<proteinExistence type="predicted"/>
<dbReference type="PANTHER" id="PTHR11537:SF254">
    <property type="entry name" value="POTASSIUM VOLTAGE-GATED CHANNEL PROTEIN SHAB"/>
    <property type="match status" value="1"/>
</dbReference>
<keyword evidence="4 12" id="KW-0812">Transmembrane</keyword>
<evidence type="ECO:0000256" key="2">
    <source>
        <dbReference type="ARBA" id="ARBA00022448"/>
    </source>
</evidence>
<dbReference type="Gene3D" id="1.10.287.70">
    <property type="match status" value="1"/>
</dbReference>
<evidence type="ECO:0000256" key="5">
    <source>
        <dbReference type="ARBA" id="ARBA00022826"/>
    </source>
</evidence>
<dbReference type="InterPro" id="IPR027359">
    <property type="entry name" value="Volt_channel_dom_sf"/>
</dbReference>
<dbReference type="GO" id="GO:0008076">
    <property type="term" value="C:voltage-gated potassium channel complex"/>
    <property type="evidence" value="ECO:0007669"/>
    <property type="project" value="InterPro"/>
</dbReference>
<evidence type="ECO:0000256" key="8">
    <source>
        <dbReference type="ARBA" id="ARBA00022989"/>
    </source>
</evidence>
<feature type="transmembrane region" description="Helical" evidence="12">
    <location>
        <begin position="95"/>
        <end position="117"/>
    </location>
</feature>
<dbReference type="SUPFAM" id="SSF81324">
    <property type="entry name" value="Voltage-gated potassium channels"/>
    <property type="match status" value="1"/>
</dbReference>
<dbReference type="InterPro" id="IPR028325">
    <property type="entry name" value="VG_K_chnl"/>
</dbReference>
<feature type="transmembrane region" description="Helical" evidence="12">
    <location>
        <begin position="220"/>
        <end position="245"/>
    </location>
</feature>
<dbReference type="Proteomes" id="UP000053577">
    <property type="component" value="Unassembled WGS sequence"/>
</dbReference>
<dbReference type="InterPro" id="IPR005821">
    <property type="entry name" value="Ion_trans_dom"/>
</dbReference>
<keyword evidence="2" id="KW-0813">Transport</keyword>
<feature type="transmembrane region" description="Helical" evidence="12">
    <location>
        <begin position="25"/>
        <end position="44"/>
    </location>
</feature>
<comment type="caution">
    <text evidence="14">The sequence shown here is derived from an EMBL/GenBank/DDBJ whole genome shotgun (WGS) entry which is preliminary data.</text>
</comment>
<keyword evidence="5" id="KW-0631">Potassium channel</keyword>
<dbReference type="RefSeq" id="WP_058292210.1">
    <property type="nucleotide sequence ID" value="NZ_JGYD01000010.1"/>
</dbReference>
<evidence type="ECO:0000256" key="9">
    <source>
        <dbReference type="ARBA" id="ARBA00023065"/>
    </source>
</evidence>
<evidence type="ECO:0000313" key="15">
    <source>
        <dbReference type="Proteomes" id="UP000053577"/>
    </source>
</evidence>
<dbReference type="GO" id="GO:0001508">
    <property type="term" value="P:action potential"/>
    <property type="evidence" value="ECO:0007669"/>
    <property type="project" value="TreeGrafter"/>
</dbReference>
<protein>
    <submittedName>
        <fullName evidence="14">Potassium channel protein</fullName>
    </submittedName>
</protein>
<evidence type="ECO:0000259" key="13">
    <source>
        <dbReference type="Pfam" id="PF00520"/>
    </source>
</evidence>
<dbReference type="GO" id="GO:0005249">
    <property type="term" value="F:voltage-gated potassium channel activity"/>
    <property type="evidence" value="ECO:0007669"/>
    <property type="project" value="InterPro"/>
</dbReference>
<evidence type="ECO:0000313" key="14">
    <source>
        <dbReference type="EMBL" id="KSV18775.1"/>
    </source>
</evidence>
<dbReference type="Pfam" id="PF00520">
    <property type="entry name" value="Ion_trans"/>
    <property type="match status" value="1"/>
</dbReference>
<evidence type="ECO:0000256" key="10">
    <source>
        <dbReference type="ARBA" id="ARBA00023136"/>
    </source>
</evidence>
<sequence>MTSHDTMKKVHDLLTFGFESQPRKFISWFIISLICLNVLAVILGSVDTIARDYHTLLHSFEIFSVTVFSLEYILRVWSCTVEPKYSHPFTGRIRFALSPLVLMDLLAILPFYLPFLIRVDLRFLRTLRLLRLFRLSHLKRFNETSHMILNVLRERREALIISFSIILLLVIITSSLMYFVENPAQPEVFKNIPDAMWWSVMTMTTVGYGDIYPITALGEFLGSVIAVLGLAVFALPTAILSAGLLEEFRRKKELNEHICPVCGQEIPKH</sequence>
<feature type="transmembrane region" description="Helical" evidence="12">
    <location>
        <begin position="158"/>
        <end position="180"/>
    </location>
</feature>
<dbReference type="PRINTS" id="PR00169">
    <property type="entry name" value="KCHANNEL"/>
</dbReference>
<keyword evidence="3" id="KW-0633">Potassium transport</keyword>
<organism evidence="14 15">
    <name type="scientific">Dehalococcoides mccartyi</name>
    <dbReference type="NCBI Taxonomy" id="61435"/>
    <lineage>
        <taxon>Bacteria</taxon>
        <taxon>Bacillati</taxon>
        <taxon>Chloroflexota</taxon>
        <taxon>Dehalococcoidia</taxon>
        <taxon>Dehalococcoidales</taxon>
        <taxon>Dehalococcoidaceae</taxon>
        <taxon>Dehalococcoides</taxon>
    </lineage>
</organism>
<evidence type="ECO:0000256" key="7">
    <source>
        <dbReference type="ARBA" id="ARBA00022958"/>
    </source>
</evidence>
<evidence type="ECO:0000256" key="4">
    <source>
        <dbReference type="ARBA" id="ARBA00022692"/>
    </source>
</evidence>
<name>A0A0V8M4R6_9CHLR</name>
<dbReference type="AlphaFoldDB" id="A0A0V8M4R6"/>
<keyword evidence="9" id="KW-0406">Ion transport</keyword>
<accession>A0A0V8M4R6</accession>